<dbReference type="EMBL" id="CP099837">
    <property type="protein sequence ID" value="USY21826.1"/>
    <property type="molecule type" value="Genomic_DNA"/>
</dbReference>
<keyword evidence="2" id="KW-1185">Reference proteome</keyword>
<proteinExistence type="predicted"/>
<organism evidence="1 2">
    <name type="scientific">Nocardiopsis exhalans</name>
    <dbReference type="NCBI Taxonomy" id="163604"/>
    <lineage>
        <taxon>Bacteria</taxon>
        <taxon>Bacillati</taxon>
        <taxon>Actinomycetota</taxon>
        <taxon>Actinomycetes</taxon>
        <taxon>Streptosporangiales</taxon>
        <taxon>Nocardiopsidaceae</taxon>
        <taxon>Nocardiopsis</taxon>
    </lineage>
</organism>
<dbReference type="Proteomes" id="UP001055940">
    <property type="component" value="Chromosome"/>
</dbReference>
<evidence type="ECO:0000313" key="1">
    <source>
        <dbReference type="EMBL" id="USY21826.1"/>
    </source>
</evidence>
<evidence type="ECO:0000313" key="2">
    <source>
        <dbReference type="Proteomes" id="UP001055940"/>
    </source>
</evidence>
<sequence length="59" mass="6749">MKTLTAFLALLVRLSRPTRGWHTGPDNYLRSLRAEIRTRRARRVRSYAESLPLAAVVIA</sequence>
<gene>
    <name evidence="1" type="ORF">NE857_09555</name>
</gene>
<protein>
    <submittedName>
        <fullName evidence="1">Uncharacterized protein</fullName>
    </submittedName>
</protein>
<accession>A0ABY5DBU2</accession>
<name>A0ABY5DBU2_9ACTN</name>
<reference evidence="1" key="1">
    <citation type="submission" date="2022-06" db="EMBL/GenBank/DDBJ databases">
        <authorList>
            <person name="Ping M."/>
        </authorList>
    </citation>
    <scope>NUCLEOTIDE SEQUENCE</scope>
    <source>
        <strain evidence="1">JCM11759T</strain>
    </source>
</reference>
<dbReference type="RefSeq" id="WP_254420665.1">
    <property type="nucleotide sequence ID" value="NZ_BAAAJB010000058.1"/>
</dbReference>